<keyword evidence="1" id="KW-0732">Signal</keyword>
<name>A0ABN3UFE0_9MICO</name>
<keyword evidence="4" id="KW-1185">Reference proteome</keyword>
<dbReference type="Proteomes" id="UP001501326">
    <property type="component" value="Unassembled WGS sequence"/>
</dbReference>
<feature type="signal peptide" evidence="1">
    <location>
        <begin position="1"/>
        <end position="24"/>
    </location>
</feature>
<sequence length="200" mass="21065">MKRLFSALALAVVAALALTGCGNAADTTASGSNNSSSSSSKADFNDADVKFTQSMIPHHEQAVVMAKMAATHAQSAQVKDLAAKIEAAQRPEIDTMSGWLKAWGQEQPSRGGMGMSGMDHGSDGMAGMMSDDDMRSLDSAKGTSFDQMFLTMMISHHEGAIEMAKTQQADGKNADAVALAKKIEADQTAELAQMKDMLKS</sequence>
<dbReference type="RefSeq" id="WP_056914725.1">
    <property type="nucleotide sequence ID" value="NZ_BAAARN010000001.1"/>
</dbReference>
<evidence type="ECO:0000313" key="4">
    <source>
        <dbReference type="Proteomes" id="UP001501326"/>
    </source>
</evidence>
<dbReference type="InterPro" id="IPR005183">
    <property type="entry name" value="DUF305_CopM-like"/>
</dbReference>
<evidence type="ECO:0000256" key="1">
    <source>
        <dbReference type="SAM" id="SignalP"/>
    </source>
</evidence>
<comment type="caution">
    <text evidence="3">The sequence shown here is derived from an EMBL/GenBank/DDBJ whole genome shotgun (WGS) entry which is preliminary data.</text>
</comment>
<dbReference type="InterPro" id="IPR012347">
    <property type="entry name" value="Ferritin-like"/>
</dbReference>
<dbReference type="Pfam" id="PF03713">
    <property type="entry name" value="DUF305"/>
    <property type="match status" value="1"/>
</dbReference>
<gene>
    <name evidence="3" type="ORF">GCM10009867_05070</name>
</gene>
<protein>
    <recommendedName>
        <fullName evidence="2">DUF305 domain-containing protein</fullName>
    </recommendedName>
</protein>
<feature type="domain" description="DUF305" evidence="2">
    <location>
        <begin position="48"/>
        <end position="198"/>
    </location>
</feature>
<dbReference type="PROSITE" id="PS51257">
    <property type="entry name" value="PROKAR_LIPOPROTEIN"/>
    <property type="match status" value="1"/>
</dbReference>
<proteinExistence type="predicted"/>
<dbReference type="PANTHER" id="PTHR36933:SF1">
    <property type="entry name" value="SLL0788 PROTEIN"/>
    <property type="match status" value="1"/>
</dbReference>
<evidence type="ECO:0000313" key="3">
    <source>
        <dbReference type="EMBL" id="GAA2731444.1"/>
    </source>
</evidence>
<dbReference type="EMBL" id="BAAARN010000001">
    <property type="protein sequence ID" value="GAA2731444.1"/>
    <property type="molecule type" value="Genomic_DNA"/>
</dbReference>
<feature type="chain" id="PRO_5045233422" description="DUF305 domain-containing protein" evidence="1">
    <location>
        <begin position="25"/>
        <end position="200"/>
    </location>
</feature>
<dbReference type="Gene3D" id="1.20.1260.10">
    <property type="match status" value="1"/>
</dbReference>
<organism evidence="3 4">
    <name type="scientific">Pedococcus aerophilus</name>
    <dbReference type="NCBI Taxonomy" id="436356"/>
    <lineage>
        <taxon>Bacteria</taxon>
        <taxon>Bacillati</taxon>
        <taxon>Actinomycetota</taxon>
        <taxon>Actinomycetes</taxon>
        <taxon>Micrococcales</taxon>
        <taxon>Intrasporangiaceae</taxon>
        <taxon>Pedococcus</taxon>
    </lineage>
</organism>
<accession>A0ABN3UFE0</accession>
<evidence type="ECO:0000259" key="2">
    <source>
        <dbReference type="Pfam" id="PF03713"/>
    </source>
</evidence>
<reference evidence="3 4" key="1">
    <citation type="journal article" date="2019" name="Int. J. Syst. Evol. Microbiol.">
        <title>The Global Catalogue of Microorganisms (GCM) 10K type strain sequencing project: providing services to taxonomists for standard genome sequencing and annotation.</title>
        <authorList>
            <consortium name="The Broad Institute Genomics Platform"/>
            <consortium name="The Broad Institute Genome Sequencing Center for Infectious Disease"/>
            <person name="Wu L."/>
            <person name="Ma J."/>
        </authorList>
    </citation>
    <scope>NUCLEOTIDE SEQUENCE [LARGE SCALE GENOMIC DNA]</scope>
    <source>
        <strain evidence="3 4">JCM 16378</strain>
    </source>
</reference>
<dbReference type="PANTHER" id="PTHR36933">
    <property type="entry name" value="SLL0788 PROTEIN"/>
    <property type="match status" value="1"/>
</dbReference>